<protein>
    <submittedName>
        <fullName evidence="2">LemA family protein</fullName>
    </submittedName>
</protein>
<evidence type="ECO:0000313" key="3">
    <source>
        <dbReference type="Proteomes" id="UP000323337"/>
    </source>
</evidence>
<keyword evidence="1" id="KW-1133">Transmembrane helix</keyword>
<keyword evidence="1" id="KW-0472">Membrane</keyword>
<keyword evidence="1" id="KW-0812">Transmembrane</keyword>
<reference evidence="2 3" key="1">
    <citation type="submission" date="2019-08" db="EMBL/GenBank/DDBJ databases">
        <title>Genomic characterization of a novel candidate phylum (ARYD3) from a high temperature, high salinity tertiary oil reservoir in north central Oklahoma, USA.</title>
        <authorList>
            <person name="Youssef N.H."/>
            <person name="Yadav A."/>
            <person name="Elshahed M.S."/>
        </authorList>
    </citation>
    <scope>NUCLEOTIDE SEQUENCE [LARGE SCALE GENOMIC DNA]</scope>
    <source>
        <strain evidence="2">ARYD1</strain>
    </source>
</reference>
<evidence type="ECO:0000313" key="2">
    <source>
        <dbReference type="EMBL" id="TYB33452.1"/>
    </source>
</evidence>
<feature type="non-terminal residue" evidence="2">
    <location>
        <position position="38"/>
    </location>
</feature>
<sequence length="38" mass="4316">MIAGIIIIVLILIAILLLIYYYNKFISLRNQADESFSG</sequence>
<dbReference type="EMBL" id="VSIV01000140">
    <property type="protein sequence ID" value="TYB33452.1"/>
    <property type="molecule type" value="Genomic_DNA"/>
</dbReference>
<name>A0A5D0MM28_FLESI</name>
<comment type="caution">
    <text evidence="2">The sequence shown here is derived from an EMBL/GenBank/DDBJ whole genome shotgun (WGS) entry which is preliminary data.</text>
</comment>
<dbReference type="AlphaFoldDB" id="A0A5D0MM28"/>
<evidence type="ECO:0000256" key="1">
    <source>
        <dbReference type="SAM" id="Phobius"/>
    </source>
</evidence>
<proteinExistence type="predicted"/>
<feature type="transmembrane region" description="Helical" evidence="1">
    <location>
        <begin position="6"/>
        <end position="22"/>
    </location>
</feature>
<gene>
    <name evidence="2" type="ORF">FXF49_05960</name>
</gene>
<organism evidence="2 3">
    <name type="scientific">Flexistipes sinusarabici</name>
    <dbReference type="NCBI Taxonomy" id="2352"/>
    <lineage>
        <taxon>Bacteria</taxon>
        <taxon>Pseudomonadati</taxon>
        <taxon>Deferribacterota</taxon>
        <taxon>Deferribacteres</taxon>
        <taxon>Deferribacterales</taxon>
        <taxon>Flexistipitaceae</taxon>
        <taxon>Flexistipes</taxon>
    </lineage>
</organism>
<accession>A0A5D0MM28</accession>
<dbReference type="Proteomes" id="UP000323337">
    <property type="component" value="Unassembled WGS sequence"/>
</dbReference>